<evidence type="ECO:0000256" key="4">
    <source>
        <dbReference type="ARBA" id="ARBA00022692"/>
    </source>
</evidence>
<sequence length="333" mass="35393">MTPDPPHDTTIADAATPADVLAPPPRGRLERYRGRDDPQRWYAVGWGVVGIVAVLLLWELYKFVGPANGFFIGATPGESGSGVMILPRTHDRAMPHIWDMVARLFAPTSGGDTPPLWMSVASAALVTLGIAAVGWLIGVAVGTILGMAMQRWHLVEWGLLPWIVVSQIVPLIAFAPVINAIGNQIDRGGTPWPQWLSVAIIASYLAFFPVAIGVLRGLAAPDRIHVDLMRSYAAGYWPTIKRLRFPAAVPYLLPALRLAAANAVLGAVVAEVSIGMRGGIGRMLIQLAGQASSDPAAPWGPTFGAIALGLIAAGSVALIGLWLRNYRRGESTA</sequence>
<keyword evidence="3" id="KW-1003">Cell membrane</keyword>
<feature type="transmembrane region" description="Helical" evidence="7">
    <location>
        <begin position="41"/>
        <end position="61"/>
    </location>
</feature>
<dbReference type="SUPFAM" id="SSF161098">
    <property type="entry name" value="MetI-like"/>
    <property type="match status" value="1"/>
</dbReference>
<reference evidence="10 11" key="1">
    <citation type="journal article" date="2019" name="Int. J. Syst. Evol. Microbiol.">
        <title>The Global Catalogue of Microorganisms (GCM) 10K type strain sequencing project: providing services to taxonomists for standard genome sequencing and annotation.</title>
        <authorList>
            <consortium name="The Broad Institute Genomics Platform"/>
            <consortium name="The Broad Institute Genome Sequencing Center for Infectious Disease"/>
            <person name="Wu L."/>
            <person name="Ma J."/>
        </authorList>
    </citation>
    <scope>NUCLEOTIDE SEQUENCE [LARGE SCALE GENOMIC DNA]</scope>
    <source>
        <strain evidence="10 11">JCM 14902</strain>
    </source>
</reference>
<feature type="transmembrane region" description="Helical" evidence="7">
    <location>
        <begin position="159"/>
        <end position="182"/>
    </location>
</feature>
<evidence type="ECO:0000313" key="11">
    <source>
        <dbReference type="Proteomes" id="UP001500326"/>
    </source>
</evidence>
<comment type="subcellular location">
    <subcellularLocation>
        <location evidence="1 7">Cell membrane</location>
        <topology evidence="1 7">Multi-pass membrane protein</topology>
    </subcellularLocation>
</comment>
<dbReference type="RefSeq" id="WP_344059990.1">
    <property type="nucleotide sequence ID" value="NZ_BAAAOH010000001.1"/>
</dbReference>
<evidence type="ECO:0000256" key="7">
    <source>
        <dbReference type="RuleBase" id="RU363032"/>
    </source>
</evidence>
<dbReference type="Proteomes" id="UP001500326">
    <property type="component" value="Unassembled WGS sequence"/>
</dbReference>
<proteinExistence type="inferred from homology"/>
<feature type="region of interest" description="Disordered" evidence="8">
    <location>
        <begin position="1"/>
        <end position="32"/>
    </location>
</feature>
<feature type="transmembrane region" description="Helical" evidence="7">
    <location>
        <begin position="116"/>
        <end position="147"/>
    </location>
</feature>
<feature type="transmembrane region" description="Helical" evidence="7">
    <location>
        <begin position="194"/>
        <end position="215"/>
    </location>
</feature>
<dbReference type="CDD" id="cd06261">
    <property type="entry name" value="TM_PBP2"/>
    <property type="match status" value="1"/>
</dbReference>
<comment type="caution">
    <text evidence="10">The sequence shown here is derived from an EMBL/GenBank/DDBJ whole genome shotgun (WGS) entry which is preliminary data.</text>
</comment>
<dbReference type="InterPro" id="IPR000515">
    <property type="entry name" value="MetI-like"/>
</dbReference>
<dbReference type="EMBL" id="BAAAOH010000001">
    <property type="protein sequence ID" value="GAA1982049.1"/>
    <property type="molecule type" value="Genomic_DNA"/>
</dbReference>
<evidence type="ECO:0000256" key="5">
    <source>
        <dbReference type="ARBA" id="ARBA00022989"/>
    </source>
</evidence>
<dbReference type="PANTHER" id="PTHR30151">
    <property type="entry name" value="ALKANE SULFONATE ABC TRANSPORTER-RELATED, MEMBRANE SUBUNIT"/>
    <property type="match status" value="1"/>
</dbReference>
<feature type="domain" description="ABC transmembrane type-1" evidence="9">
    <location>
        <begin position="124"/>
        <end position="320"/>
    </location>
</feature>
<evidence type="ECO:0000313" key="10">
    <source>
        <dbReference type="EMBL" id="GAA1982049.1"/>
    </source>
</evidence>
<feature type="compositionally biased region" description="Low complexity" evidence="8">
    <location>
        <begin position="1"/>
        <end position="19"/>
    </location>
</feature>
<comment type="similarity">
    <text evidence="7">Belongs to the binding-protein-dependent transport system permease family.</text>
</comment>
<organism evidence="10 11">
    <name type="scientific">Microbacterium pumilum</name>
    <dbReference type="NCBI Taxonomy" id="344165"/>
    <lineage>
        <taxon>Bacteria</taxon>
        <taxon>Bacillati</taxon>
        <taxon>Actinomycetota</taxon>
        <taxon>Actinomycetes</taxon>
        <taxon>Micrococcales</taxon>
        <taxon>Microbacteriaceae</taxon>
        <taxon>Microbacterium</taxon>
    </lineage>
</organism>
<evidence type="ECO:0000256" key="6">
    <source>
        <dbReference type="ARBA" id="ARBA00023136"/>
    </source>
</evidence>
<keyword evidence="6 7" id="KW-0472">Membrane</keyword>
<evidence type="ECO:0000256" key="8">
    <source>
        <dbReference type="SAM" id="MobiDB-lite"/>
    </source>
</evidence>
<accession>A0ABN2S8B5</accession>
<dbReference type="InterPro" id="IPR035906">
    <property type="entry name" value="MetI-like_sf"/>
</dbReference>
<dbReference type="PANTHER" id="PTHR30151:SF41">
    <property type="entry name" value="ABC TRANSPORTER PERMEASE PROTEIN"/>
    <property type="match status" value="1"/>
</dbReference>
<feature type="transmembrane region" description="Helical" evidence="7">
    <location>
        <begin position="251"/>
        <end position="274"/>
    </location>
</feature>
<keyword evidence="4 7" id="KW-0812">Transmembrane</keyword>
<gene>
    <name evidence="10" type="ORF">GCM10009777_14720</name>
</gene>
<evidence type="ECO:0000256" key="3">
    <source>
        <dbReference type="ARBA" id="ARBA00022475"/>
    </source>
</evidence>
<evidence type="ECO:0000256" key="2">
    <source>
        <dbReference type="ARBA" id="ARBA00022448"/>
    </source>
</evidence>
<dbReference type="PROSITE" id="PS50928">
    <property type="entry name" value="ABC_TM1"/>
    <property type="match status" value="1"/>
</dbReference>
<keyword evidence="2 7" id="KW-0813">Transport</keyword>
<feature type="transmembrane region" description="Helical" evidence="7">
    <location>
        <begin position="303"/>
        <end position="323"/>
    </location>
</feature>
<keyword evidence="11" id="KW-1185">Reference proteome</keyword>
<name>A0ABN2S8B5_9MICO</name>
<dbReference type="Gene3D" id="1.10.3720.10">
    <property type="entry name" value="MetI-like"/>
    <property type="match status" value="1"/>
</dbReference>
<protein>
    <recommendedName>
        <fullName evidence="9">ABC transmembrane type-1 domain-containing protein</fullName>
    </recommendedName>
</protein>
<keyword evidence="5 7" id="KW-1133">Transmembrane helix</keyword>
<dbReference type="Pfam" id="PF00528">
    <property type="entry name" value="BPD_transp_1"/>
    <property type="match status" value="1"/>
</dbReference>
<evidence type="ECO:0000256" key="1">
    <source>
        <dbReference type="ARBA" id="ARBA00004651"/>
    </source>
</evidence>
<evidence type="ECO:0000259" key="9">
    <source>
        <dbReference type="PROSITE" id="PS50928"/>
    </source>
</evidence>